<dbReference type="EMBL" id="FPAW01000035">
    <property type="protein sequence ID" value="SFU15413.1"/>
    <property type="molecule type" value="Genomic_DNA"/>
</dbReference>
<reference evidence="1 2" key="1">
    <citation type="submission" date="2016-10" db="EMBL/GenBank/DDBJ databases">
        <authorList>
            <person name="de Groot N.N."/>
        </authorList>
    </citation>
    <scope>NUCLEOTIDE SEQUENCE [LARGE SCALE GENOMIC DNA]</scope>
    <source>
        <strain evidence="1 2">CGMCC 1.10959</strain>
    </source>
</reference>
<dbReference type="STRING" id="999627.SAMN05216236_13516"/>
<protein>
    <submittedName>
        <fullName evidence="1">Uncharacterized protein</fullName>
    </submittedName>
</protein>
<accession>A0A1I7DUT0</accession>
<keyword evidence="2" id="KW-1185">Reference proteome</keyword>
<dbReference type="Proteomes" id="UP000182466">
    <property type="component" value="Unassembled WGS sequence"/>
</dbReference>
<organism evidence="1 2">
    <name type="scientific">Sedimentitalea nanhaiensis</name>
    <dbReference type="NCBI Taxonomy" id="999627"/>
    <lineage>
        <taxon>Bacteria</taxon>
        <taxon>Pseudomonadati</taxon>
        <taxon>Pseudomonadota</taxon>
        <taxon>Alphaproteobacteria</taxon>
        <taxon>Rhodobacterales</taxon>
        <taxon>Paracoccaceae</taxon>
        <taxon>Sedimentitalea</taxon>
    </lineage>
</organism>
<name>A0A1I7DUT0_9RHOB</name>
<dbReference type="AlphaFoldDB" id="A0A1I7DUT0"/>
<evidence type="ECO:0000313" key="2">
    <source>
        <dbReference type="Proteomes" id="UP000182466"/>
    </source>
</evidence>
<sequence>MTNVVMTTNGGNAQEAEFANFRRFPKAAVQPKDSECRVSA</sequence>
<proteinExistence type="predicted"/>
<evidence type="ECO:0000313" key="1">
    <source>
        <dbReference type="EMBL" id="SFU15413.1"/>
    </source>
</evidence>
<dbReference type="RefSeq" id="WP_281171033.1">
    <property type="nucleotide sequence ID" value="NZ_FPAW01000035.1"/>
</dbReference>
<gene>
    <name evidence="1" type="ORF">SAMN05216236_13516</name>
</gene>